<protein>
    <recommendedName>
        <fullName evidence="8">Dihydrolipoyl dehydrogenase</fullName>
        <ecNumber evidence="8">1.8.1.4</ecNumber>
    </recommendedName>
</protein>
<gene>
    <name evidence="11" type="ORF">SCF082_LOCUS15486</name>
</gene>
<feature type="non-terminal residue" evidence="11">
    <location>
        <position position="1"/>
    </location>
</feature>
<dbReference type="EMBL" id="CAXAMM010009925">
    <property type="protein sequence ID" value="CAK9021773.1"/>
    <property type="molecule type" value="Genomic_DNA"/>
</dbReference>
<dbReference type="PANTHER" id="PTHR22912">
    <property type="entry name" value="DISULFIDE OXIDOREDUCTASE"/>
    <property type="match status" value="1"/>
</dbReference>
<evidence type="ECO:0000256" key="5">
    <source>
        <dbReference type="ARBA" id="ARBA00023027"/>
    </source>
</evidence>
<dbReference type="Pfam" id="PF02852">
    <property type="entry name" value="Pyr_redox_dim"/>
    <property type="match status" value="1"/>
</dbReference>
<keyword evidence="5 8" id="KW-0520">NAD</keyword>
<evidence type="ECO:0000256" key="6">
    <source>
        <dbReference type="ARBA" id="ARBA00023157"/>
    </source>
</evidence>
<evidence type="ECO:0000259" key="10">
    <source>
        <dbReference type="Pfam" id="PF07992"/>
    </source>
</evidence>
<comment type="cofactor">
    <cofactor evidence="8">
        <name>FAD</name>
        <dbReference type="ChEBI" id="CHEBI:57692"/>
    </cofactor>
    <text evidence="8">Binds 1 FAD per subunit.</text>
</comment>
<dbReference type="PIRSF" id="PIRSF000350">
    <property type="entry name" value="Mercury_reductase_MerA"/>
    <property type="match status" value="1"/>
</dbReference>
<evidence type="ECO:0000256" key="4">
    <source>
        <dbReference type="ARBA" id="ARBA00023002"/>
    </source>
</evidence>
<dbReference type="NCBIfam" id="TIGR01350">
    <property type="entry name" value="lipoamide_DH"/>
    <property type="match status" value="1"/>
</dbReference>
<sequence length="448" mass="47565">AAQLGLKTACVEGRGRLGGTCLNVGCIPSKALLESSHHYHVAKHDFDKFGLEVDGLRVNFGRMMSQKDDVVEGLTSGIEGLFKKNKVSYIKGWGKIIGSNEVSVALTEGGNESIKAKNILIASGSEVTPLPPAPVDNEGKKIVDSTGALELDKIPDKMVVVGGGVIGLELGSVYSRLGTEVTVVEYMNTLCPGMDKELTKYLDRVLKKQGLKFKMKTKVTGTEVTDAGVKVTVEPAAGGDAEEIEADVVLVATGRRPYTAGLGLEELGIPLDAQGRVEVDEHFRTQVDGIWAIGDVIKGPMLAHKAEHEGIAAVETMAGMSGHINYSAIPGVIYTHPEVASVGATEEELKEAGVKFRKGKFNFMANSRGRAVQDTDGFVKVLADAETDRILGVHIVGPNAGEMIMEGVIAVEYSASSEDLARATHAHPTLSEAMKEACLACFSKPIHS</sequence>
<keyword evidence="2 8" id="KW-0285">Flavoprotein</keyword>
<dbReference type="InterPro" id="IPR023753">
    <property type="entry name" value="FAD/NAD-binding_dom"/>
</dbReference>
<feature type="domain" description="FAD/NAD(P)-binding" evidence="10">
    <location>
        <begin position="1"/>
        <end position="310"/>
    </location>
</feature>
<comment type="caution">
    <text evidence="11">The sequence shown here is derived from an EMBL/GenBank/DDBJ whole genome shotgun (WGS) entry which is preliminary data.</text>
</comment>
<dbReference type="PROSITE" id="PS00076">
    <property type="entry name" value="PYRIDINE_REDOX_1"/>
    <property type="match status" value="1"/>
</dbReference>
<proteinExistence type="inferred from homology"/>
<comment type="catalytic activity">
    <reaction evidence="8">
        <text>N(6)-[(R)-dihydrolipoyl]-L-lysyl-[protein] + NAD(+) = N(6)-[(R)-lipoyl]-L-lysyl-[protein] + NADH + H(+)</text>
        <dbReference type="Rhea" id="RHEA:15045"/>
        <dbReference type="Rhea" id="RHEA-COMP:10474"/>
        <dbReference type="Rhea" id="RHEA-COMP:10475"/>
        <dbReference type="ChEBI" id="CHEBI:15378"/>
        <dbReference type="ChEBI" id="CHEBI:57540"/>
        <dbReference type="ChEBI" id="CHEBI:57945"/>
        <dbReference type="ChEBI" id="CHEBI:83099"/>
        <dbReference type="ChEBI" id="CHEBI:83100"/>
        <dbReference type="EC" id="1.8.1.4"/>
    </reaction>
</comment>
<dbReference type="EC" id="1.8.1.4" evidence="8"/>
<dbReference type="PRINTS" id="PR00368">
    <property type="entry name" value="FADPNR"/>
</dbReference>
<keyword evidence="6" id="KW-1015">Disulfide bond</keyword>
<evidence type="ECO:0000256" key="1">
    <source>
        <dbReference type="ARBA" id="ARBA00007532"/>
    </source>
</evidence>
<evidence type="ECO:0000256" key="7">
    <source>
        <dbReference type="ARBA" id="ARBA00023284"/>
    </source>
</evidence>
<dbReference type="SUPFAM" id="SSF51905">
    <property type="entry name" value="FAD/NAD(P)-binding domain"/>
    <property type="match status" value="1"/>
</dbReference>
<keyword evidence="12" id="KW-1185">Reference proteome</keyword>
<dbReference type="Proteomes" id="UP001642464">
    <property type="component" value="Unassembled WGS sequence"/>
</dbReference>
<keyword evidence="3 8" id="KW-0274">FAD</keyword>
<dbReference type="PRINTS" id="PR00411">
    <property type="entry name" value="PNDRDTASEI"/>
</dbReference>
<dbReference type="SUPFAM" id="SSF55424">
    <property type="entry name" value="FAD/NAD-linked reductases, dimerisation (C-terminal) domain"/>
    <property type="match status" value="1"/>
</dbReference>
<evidence type="ECO:0000313" key="12">
    <source>
        <dbReference type="Proteomes" id="UP001642464"/>
    </source>
</evidence>
<comment type="miscellaneous">
    <text evidence="8">The active site is a redox-active disulfide bond.</text>
</comment>
<evidence type="ECO:0000256" key="2">
    <source>
        <dbReference type="ARBA" id="ARBA00022630"/>
    </source>
</evidence>
<dbReference type="Gene3D" id="3.50.50.60">
    <property type="entry name" value="FAD/NAD(P)-binding domain"/>
    <property type="match status" value="2"/>
</dbReference>
<evidence type="ECO:0000256" key="8">
    <source>
        <dbReference type="RuleBase" id="RU003692"/>
    </source>
</evidence>
<evidence type="ECO:0000256" key="3">
    <source>
        <dbReference type="ARBA" id="ARBA00022827"/>
    </source>
</evidence>
<dbReference type="InterPro" id="IPR001100">
    <property type="entry name" value="Pyr_nuc-diS_OxRdtase"/>
</dbReference>
<dbReference type="Gene3D" id="3.30.390.30">
    <property type="match status" value="1"/>
</dbReference>
<name>A0ABP0K523_9DINO</name>
<dbReference type="InterPro" id="IPR004099">
    <property type="entry name" value="Pyr_nucl-diS_OxRdtase_dimer"/>
</dbReference>
<keyword evidence="7 8" id="KW-0676">Redox-active center</keyword>
<dbReference type="InterPro" id="IPR036188">
    <property type="entry name" value="FAD/NAD-bd_sf"/>
</dbReference>
<evidence type="ECO:0000259" key="9">
    <source>
        <dbReference type="Pfam" id="PF02852"/>
    </source>
</evidence>
<dbReference type="InterPro" id="IPR012999">
    <property type="entry name" value="Pyr_OxRdtase_I_AS"/>
</dbReference>
<dbReference type="PANTHER" id="PTHR22912:SF223">
    <property type="entry name" value="DIHYDROLIPOYL DEHYDROGENASE 1, MITOCHONDRIAL"/>
    <property type="match status" value="1"/>
</dbReference>
<dbReference type="InterPro" id="IPR006258">
    <property type="entry name" value="Lipoamide_DH"/>
</dbReference>
<dbReference type="InterPro" id="IPR050151">
    <property type="entry name" value="Class-I_Pyr_Nuc-Dis_Oxidored"/>
</dbReference>
<reference evidence="11 12" key="1">
    <citation type="submission" date="2024-02" db="EMBL/GenBank/DDBJ databases">
        <authorList>
            <person name="Chen Y."/>
            <person name="Shah S."/>
            <person name="Dougan E. K."/>
            <person name="Thang M."/>
            <person name="Chan C."/>
        </authorList>
    </citation>
    <scope>NUCLEOTIDE SEQUENCE [LARGE SCALE GENOMIC DNA]</scope>
</reference>
<keyword evidence="4 8" id="KW-0560">Oxidoreductase</keyword>
<evidence type="ECO:0000313" key="11">
    <source>
        <dbReference type="EMBL" id="CAK9021773.1"/>
    </source>
</evidence>
<accession>A0ABP0K523</accession>
<organism evidence="11 12">
    <name type="scientific">Durusdinium trenchii</name>
    <dbReference type="NCBI Taxonomy" id="1381693"/>
    <lineage>
        <taxon>Eukaryota</taxon>
        <taxon>Sar</taxon>
        <taxon>Alveolata</taxon>
        <taxon>Dinophyceae</taxon>
        <taxon>Suessiales</taxon>
        <taxon>Symbiodiniaceae</taxon>
        <taxon>Durusdinium</taxon>
    </lineage>
</organism>
<dbReference type="Pfam" id="PF07992">
    <property type="entry name" value="Pyr_redox_2"/>
    <property type="match status" value="1"/>
</dbReference>
<feature type="domain" description="Pyridine nucleotide-disulphide oxidoreductase dimerisation" evidence="9">
    <location>
        <begin position="329"/>
        <end position="437"/>
    </location>
</feature>
<dbReference type="InterPro" id="IPR016156">
    <property type="entry name" value="FAD/NAD-linked_Rdtase_dimer_sf"/>
</dbReference>
<comment type="similarity">
    <text evidence="1 8">Belongs to the class-I pyridine nucleotide-disulfide oxidoreductase family.</text>
</comment>